<feature type="repeat" description="TPR" evidence="8">
    <location>
        <begin position="50"/>
        <end position="83"/>
    </location>
</feature>
<dbReference type="Pfam" id="PF13432">
    <property type="entry name" value="TPR_16"/>
    <property type="match status" value="3"/>
</dbReference>
<keyword evidence="4" id="KW-0328">Glycosyltransferase</keyword>
<reference evidence="10" key="2">
    <citation type="journal article" date="2021" name="Syst. Appl. Microbiol.">
        <title>Roseomonas hellenica sp. nov., isolated from roots of wild-growing Alkanna tinctoria.</title>
        <authorList>
            <person name="Rat A."/>
            <person name="Naranjo H.D."/>
            <person name="Lebbe L."/>
            <person name="Cnockaert M."/>
            <person name="Krigas N."/>
            <person name="Grigoriadou K."/>
            <person name="Maloupa E."/>
            <person name="Willems A."/>
        </authorList>
    </citation>
    <scope>NUCLEOTIDE SEQUENCE</scope>
    <source>
        <strain evidence="10">LMG 31228</strain>
    </source>
</reference>
<dbReference type="PROSITE" id="PS50293">
    <property type="entry name" value="TPR_REGION"/>
    <property type="match status" value="1"/>
</dbReference>
<feature type="domain" description="O-GlcNAc transferase C-terminal" evidence="9">
    <location>
        <begin position="598"/>
        <end position="781"/>
    </location>
</feature>
<evidence type="ECO:0000256" key="8">
    <source>
        <dbReference type="PROSITE-ProRule" id="PRU00339"/>
    </source>
</evidence>
<dbReference type="Pfam" id="PF13844">
    <property type="entry name" value="Glyco_transf_41"/>
    <property type="match status" value="2"/>
</dbReference>
<dbReference type="InterPro" id="IPR019734">
    <property type="entry name" value="TPR_rpt"/>
</dbReference>
<evidence type="ECO:0000256" key="2">
    <source>
        <dbReference type="ARBA" id="ARBA00005386"/>
    </source>
</evidence>
<evidence type="ECO:0000256" key="1">
    <source>
        <dbReference type="ARBA" id="ARBA00004922"/>
    </source>
</evidence>
<keyword evidence="11" id="KW-1185">Reference proteome</keyword>
<feature type="repeat" description="TPR" evidence="8">
    <location>
        <begin position="84"/>
        <end position="117"/>
    </location>
</feature>
<keyword evidence="6" id="KW-0677">Repeat</keyword>
<feature type="repeat" description="TPR" evidence="8">
    <location>
        <begin position="322"/>
        <end position="355"/>
    </location>
</feature>
<proteinExistence type="inferred from homology"/>
<name>A0A9X9X8R5_9PROT</name>
<reference evidence="10" key="1">
    <citation type="submission" date="2020-01" db="EMBL/GenBank/DDBJ databases">
        <authorList>
            <person name="Rat A."/>
        </authorList>
    </citation>
    <scope>NUCLEOTIDE SEQUENCE</scope>
    <source>
        <strain evidence="10">LMG 31228</strain>
    </source>
</reference>
<dbReference type="InterPro" id="IPR011990">
    <property type="entry name" value="TPR-like_helical_dom_sf"/>
</dbReference>
<comment type="pathway">
    <text evidence="1">Protein modification; protein glycosylation.</text>
</comment>
<dbReference type="SMART" id="SM00028">
    <property type="entry name" value="TPR"/>
    <property type="match status" value="10"/>
</dbReference>
<dbReference type="AlphaFoldDB" id="A0A9X9X8R5"/>
<keyword evidence="5" id="KW-0808">Transferase</keyword>
<dbReference type="InterPro" id="IPR029489">
    <property type="entry name" value="OGT/SEC/SPY_C"/>
</dbReference>
<comment type="caution">
    <text evidence="10">The sequence shown here is derived from an EMBL/GenBank/DDBJ whole genome shotgun (WGS) entry which is preliminary data.</text>
</comment>
<feature type="domain" description="O-GlcNAc transferase C-terminal" evidence="9">
    <location>
        <begin position="434"/>
        <end position="582"/>
    </location>
</feature>
<dbReference type="Pfam" id="PF14559">
    <property type="entry name" value="TPR_19"/>
    <property type="match status" value="1"/>
</dbReference>
<dbReference type="EC" id="2.4.1.255" evidence="3"/>
<sequence>MSPQNDRRSAALIQRAHEMFGRALALHQQGQVVAAQDIYRAILGLFPDHYDALHLLGVCALQQGQHQAGVDLIQKSLAYRPDNAQAQANLGNGLRQLGRHERALRCYEKAIRLRPDMLEAHLHRAQALIDLERPAEAVASLDGLLARNRDIAPAHILRGCALCTMERLAEGLAAFDAALALAPSAAEAYLHRGGALCDLRRAAEALASFDRALALRPDLAEGHAGRGRALLALKRVEEALAAYERATALKPADATMHNGLGIALLDAGRPGPASAAFRRAIALAPDLAEAHCNLGIALTRLLRFEAAAAACGEAIALRPRYREALLQRGNALLRAGRPDRALRDLEEARRIDPSEPFLPGQILHARMQVADWSGHEEMVAELLDAIRQGRPASSPFDLLAATDSLQLQRLAAEAFVAERYPATADVPLPAVPRSADVIRVGYVSSDFGNHPVTHLMLDVLQRHDRRRFEVHALSLVPAQAEPWQDKVRAAVTRFHDLSALGDQEAIRYVRDLGIDIAVDLNGHTLGARTRLFAARIAPVQVGYLGFIGTMGAGYIDYVVADETTIPAAHFGQFREKVIHLPHFQANCRHLDAAPAAPDRAASGLPDRGTVFCSFNNAYKVTPETFDAWMRIMAQVPGSVLWLYAGKAESSGTYRTRARKLGIDPQRIVFAGFVPLAEHLARHALADLFLDTFPYNGGTTASNALRMGLPVLTRMGESFASRMGASLLGAVGMPELAVASLQDYERMATGLGNAPERVAELKRRLAANLPSCPLFDADRATEALERAFAAIHARAAAKLAPDHIAIAG</sequence>
<accession>A0A9X9X8R5</accession>
<evidence type="ECO:0000256" key="6">
    <source>
        <dbReference type="ARBA" id="ARBA00022737"/>
    </source>
</evidence>
<feature type="repeat" description="TPR" evidence="8">
    <location>
        <begin position="220"/>
        <end position="253"/>
    </location>
</feature>
<organism evidence="10 11">
    <name type="scientific">Neoroseomonas eburnea</name>
    <dbReference type="NCBI Taxonomy" id="1346889"/>
    <lineage>
        <taxon>Bacteria</taxon>
        <taxon>Pseudomonadati</taxon>
        <taxon>Pseudomonadota</taxon>
        <taxon>Alphaproteobacteria</taxon>
        <taxon>Acetobacterales</taxon>
        <taxon>Acetobacteraceae</taxon>
        <taxon>Neoroseomonas</taxon>
    </lineage>
</organism>
<evidence type="ECO:0000313" key="10">
    <source>
        <dbReference type="EMBL" id="MBR0680101.1"/>
    </source>
</evidence>
<feature type="repeat" description="TPR" evidence="8">
    <location>
        <begin position="254"/>
        <end position="287"/>
    </location>
</feature>
<keyword evidence="7 8" id="KW-0802">TPR repeat</keyword>
<comment type="similarity">
    <text evidence="2">Belongs to the glycosyltransferase 41 family. O-GlcNAc transferase subfamily.</text>
</comment>
<dbReference type="SUPFAM" id="SSF48452">
    <property type="entry name" value="TPR-like"/>
    <property type="match status" value="2"/>
</dbReference>
<evidence type="ECO:0000256" key="7">
    <source>
        <dbReference type="ARBA" id="ARBA00022803"/>
    </source>
</evidence>
<evidence type="ECO:0000313" key="11">
    <source>
        <dbReference type="Proteomes" id="UP001138709"/>
    </source>
</evidence>
<evidence type="ECO:0000256" key="4">
    <source>
        <dbReference type="ARBA" id="ARBA00022676"/>
    </source>
</evidence>
<evidence type="ECO:0000256" key="3">
    <source>
        <dbReference type="ARBA" id="ARBA00011970"/>
    </source>
</evidence>
<dbReference type="RefSeq" id="WP_211845617.1">
    <property type="nucleotide sequence ID" value="NZ_JAAEDL010000004.1"/>
</dbReference>
<evidence type="ECO:0000259" key="9">
    <source>
        <dbReference type="Pfam" id="PF13844"/>
    </source>
</evidence>
<evidence type="ECO:0000256" key="5">
    <source>
        <dbReference type="ARBA" id="ARBA00022679"/>
    </source>
</evidence>
<dbReference type="Gene3D" id="3.40.50.2000">
    <property type="entry name" value="Glycogen Phosphorylase B"/>
    <property type="match status" value="1"/>
</dbReference>
<dbReference type="PANTHER" id="PTHR44998">
    <property type="match status" value="1"/>
</dbReference>
<feature type="repeat" description="TPR" evidence="8">
    <location>
        <begin position="186"/>
        <end position="219"/>
    </location>
</feature>
<dbReference type="GO" id="GO:0097363">
    <property type="term" value="F:protein O-acetylglucosaminyltransferase activity"/>
    <property type="evidence" value="ECO:0007669"/>
    <property type="project" value="UniProtKB-EC"/>
</dbReference>
<dbReference type="PROSITE" id="PS50005">
    <property type="entry name" value="TPR"/>
    <property type="match status" value="6"/>
</dbReference>
<dbReference type="PANTHER" id="PTHR44998:SF1">
    <property type="entry name" value="UDP-N-ACETYLGLUCOSAMINE--PEPTIDE N-ACETYLGLUCOSAMINYLTRANSFERASE 110 KDA SUBUNIT"/>
    <property type="match status" value="1"/>
</dbReference>
<dbReference type="Gene3D" id="1.25.40.10">
    <property type="entry name" value="Tetratricopeptide repeat domain"/>
    <property type="match status" value="4"/>
</dbReference>
<dbReference type="Pfam" id="PF13414">
    <property type="entry name" value="TPR_11"/>
    <property type="match status" value="1"/>
</dbReference>
<dbReference type="Gene3D" id="3.40.50.11380">
    <property type="match status" value="1"/>
</dbReference>
<dbReference type="Proteomes" id="UP001138709">
    <property type="component" value="Unassembled WGS sequence"/>
</dbReference>
<dbReference type="EMBL" id="JAAEDL010000004">
    <property type="protein sequence ID" value="MBR0680101.1"/>
    <property type="molecule type" value="Genomic_DNA"/>
</dbReference>
<gene>
    <name evidence="10" type="ORF">GXW74_06355</name>
</gene>
<protein>
    <recommendedName>
        <fullName evidence="3">protein O-GlcNAc transferase</fullName>
        <ecNumber evidence="3">2.4.1.255</ecNumber>
    </recommendedName>
</protein>